<name>A0ACD4NK23_9HYPH</name>
<dbReference type="Proteomes" id="UP001163223">
    <property type="component" value="Chromosome"/>
</dbReference>
<dbReference type="EMBL" id="CP113520">
    <property type="protein sequence ID" value="WAJ27220.1"/>
    <property type="molecule type" value="Genomic_DNA"/>
</dbReference>
<evidence type="ECO:0000313" key="2">
    <source>
        <dbReference type="Proteomes" id="UP001163223"/>
    </source>
</evidence>
<protein>
    <submittedName>
        <fullName evidence="1">Uncharacterized protein</fullName>
    </submittedName>
</protein>
<reference evidence="1" key="1">
    <citation type="submission" date="2022-11" db="EMBL/GenBank/DDBJ databases">
        <title>beta-Carotene-producing bacterium, Jeongeuplla avenae sp. nov., alleviates the salt stress of Arabidopsis seedlings.</title>
        <authorList>
            <person name="Jiang L."/>
            <person name="Lee J."/>
        </authorList>
    </citation>
    <scope>NUCLEOTIDE SEQUENCE</scope>
    <source>
        <strain evidence="1">DY_R2A_6</strain>
    </source>
</reference>
<gene>
    <name evidence="1" type="ORF">OXU80_20535</name>
</gene>
<proteinExistence type="predicted"/>
<sequence length="331" mass="35656">MAVHRFPARADLLEASLVRASVWPSEWRSVLKRLDEMFPGGAAALRAVDLDRTAMDTPAWALGRRSLDDVASGTVFRLREIAEAQALAWGEMPDGRCGGAGLVIHREANRLWTIAVHLPEAEAPGLEAPLAALLARFAPIIRDSFAACRNVVGAGLGDMGAIRRCWDKAPFGVALITTCLRPVVANIIADDLFAVRGLFGPMGRSGRLRPATKAGDERLQRAVERILENPGARTSLDIGQPWSSERLTIRLEALSRDAETAFLRRDGRADDRLIATFHSPGRMATLADLSGHEGRRSVRAARRPVAAGDAMLSAAEPVDGFESGDAFDAAI</sequence>
<organism evidence="1 2">
    <name type="scientific">Antarcticirhabdus aurantiaca</name>
    <dbReference type="NCBI Taxonomy" id="2606717"/>
    <lineage>
        <taxon>Bacteria</taxon>
        <taxon>Pseudomonadati</taxon>
        <taxon>Pseudomonadota</taxon>
        <taxon>Alphaproteobacteria</taxon>
        <taxon>Hyphomicrobiales</taxon>
        <taxon>Aurantimonadaceae</taxon>
        <taxon>Antarcticirhabdus</taxon>
    </lineage>
</organism>
<keyword evidence="2" id="KW-1185">Reference proteome</keyword>
<evidence type="ECO:0000313" key="1">
    <source>
        <dbReference type="EMBL" id="WAJ27220.1"/>
    </source>
</evidence>
<accession>A0ACD4NK23</accession>